<protein>
    <recommendedName>
        <fullName evidence="3">Syntaxin N-terminal domain-containing protein</fullName>
    </recommendedName>
</protein>
<evidence type="ECO:0000259" key="3">
    <source>
        <dbReference type="Pfam" id="PF14523"/>
    </source>
</evidence>
<accession>A0A1B6LWD3</accession>
<name>A0A1B6LWD3_9HEMI</name>
<dbReference type="PANTHER" id="PTHR21029">
    <property type="entry name" value="R-SEVEN BINDING PROTEIN (R7BP) HOMOLOG"/>
    <property type="match status" value="1"/>
</dbReference>
<dbReference type="SUPFAM" id="SSF47661">
    <property type="entry name" value="t-snare proteins"/>
    <property type="match status" value="1"/>
</dbReference>
<dbReference type="GO" id="GO:0009968">
    <property type="term" value="P:negative regulation of signal transduction"/>
    <property type="evidence" value="ECO:0007669"/>
    <property type="project" value="UniProtKB-KW"/>
</dbReference>
<dbReference type="InterPro" id="IPR026512">
    <property type="entry name" value="RGS7BP/RGS9BP"/>
</dbReference>
<dbReference type="GO" id="GO:0016192">
    <property type="term" value="P:vesicle-mediated transport"/>
    <property type="evidence" value="ECO:0007669"/>
    <property type="project" value="InterPro"/>
</dbReference>
<evidence type="ECO:0000256" key="1">
    <source>
        <dbReference type="ARBA" id="ARBA00007457"/>
    </source>
</evidence>
<dbReference type="Gene3D" id="1.20.58.70">
    <property type="match status" value="1"/>
</dbReference>
<proteinExistence type="inferred from homology"/>
<sequence>RLSRGMTGRRSSSIGCRSLLHRRSSVGLWYITCQDPVRLITEINSQVALFRDLLIHMGTARDCPELREKIRKLRRTCVDACKHTSQLLLPQIRSAVAEGIPADHPHLVLLFFMCQLFLRELAKCSRLVQLVPMDMTGYFENRAGPSNLGNVISQILLCKTIAPDFNQEEIHSIAKDSQELNRIVHEMQEFLPQQESAAERPSALAAEDATSKWTKKRRRSSIYRNVGSFCCICRPNYL</sequence>
<keyword evidence="2" id="KW-0734">Signal transduction inhibitor</keyword>
<evidence type="ECO:0000256" key="2">
    <source>
        <dbReference type="ARBA" id="ARBA00022700"/>
    </source>
</evidence>
<reference evidence="4" key="1">
    <citation type="submission" date="2015-11" db="EMBL/GenBank/DDBJ databases">
        <title>De novo transcriptome assembly of four potential Pierce s Disease insect vectors from Arizona vineyards.</title>
        <authorList>
            <person name="Tassone E.E."/>
        </authorList>
    </citation>
    <scope>NUCLEOTIDE SEQUENCE</scope>
</reference>
<dbReference type="AlphaFoldDB" id="A0A1B6LWD3"/>
<dbReference type="EMBL" id="GEBQ01012013">
    <property type="protein sequence ID" value="JAT27964.1"/>
    <property type="molecule type" value="Transcribed_RNA"/>
</dbReference>
<feature type="domain" description="Syntaxin N-terminal" evidence="3">
    <location>
        <begin position="38"/>
        <end position="88"/>
    </location>
</feature>
<dbReference type="Pfam" id="PF14523">
    <property type="entry name" value="Syntaxin_2"/>
    <property type="match status" value="1"/>
</dbReference>
<organism evidence="4">
    <name type="scientific">Graphocephala atropunctata</name>
    <dbReference type="NCBI Taxonomy" id="36148"/>
    <lineage>
        <taxon>Eukaryota</taxon>
        <taxon>Metazoa</taxon>
        <taxon>Ecdysozoa</taxon>
        <taxon>Arthropoda</taxon>
        <taxon>Hexapoda</taxon>
        <taxon>Insecta</taxon>
        <taxon>Pterygota</taxon>
        <taxon>Neoptera</taxon>
        <taxon>Paraneoptera</taxon>
        <taxon>Hemiptera</taxon>
        <taxon>Auchenorrhyncha</taxon>
        <taxon>Membracoidea</taxon>
        <taxon>Cicadellidae</taxon>
        <taxon>Cicadellinae</taxon>
        <taxon>Cicadellini</taxon>
        <taxon>Graphocephala</taxon>
    </lineage>
</organism>
<evidence type="ECO:0000313" key="4">
    <source>
        <dbReference type="EMBL" id="JAT27964.1"/>
    </source>
</evidence>
<dbReference type="InterPro" id="IPR006011">
    <property type="entry name" value="Syntaxin_N"/>
</dbReference>
<comment type="similarity">
    <text evidence="1">Belongs to the RGS7BP/RGS9BP family.</text>
</comment>
<dbReference type="InterPro" id="IPR010989">
    <property type="entry name" value="SNARE"/>
</dbReference>
<gene>
    <name evidence="4" type="ORF">g.18367</name>
</gene>
<dbReference type="GO" id="GO:0016020">
    <property type="term" value="C:membrane"/>
    <property type="evidence" value="ECO:0007669"/>
    <property type="project" value="InterPro"/>
</dbReference>
<feature type="non-terminal residue" evidence="4">
    <location>
        <position position="1"/>
    </location>
</feature>